<organism evidence="2 3">
    <name type="scientific">Helicobacter cinaedi CCUG 18818 = ATCC BAA-847</name>
    <dbReference type="NCBI Taxonomy" id="537971"/>
    <lineage>
        <taxon>Bacteria</taxon>
        <taxon>Pseudomonadati</taxon>
        <taxon>Campylobacterota</taxon>
        <taxon>Epsilonproteobacteria</taxon>
        <taxon>Campylobacterales</taxon>
        <taxon>Helicobacteraceae</taxon>
        <taxon>Helicobacter</taxon>
    </lineage>
</organism>
<dbReference type="Proteomes" id="UP000005755">
    <property type="component" value="Unassembled WGS sequence"/>
</dbReference>
<evidence type="ECO:0000313" key="3">
    <source>
        <dbReference type="Proteomes" id="UP000005755"/>
    </source>
</evidence>
<evidence type="ECO:0000256" key="1">
    <source>
        <dbReference type="SAM" id="Coils"/>
    </source>
</evidence>
<gene>
    <name evidence="2" type="ORF">HCCG_00334</name>
</gene>
<protein>
    <submittedName>
        <fullName evidence="2">Uncharacterized protein</fullName>
    </submittedName>
</protein>
<name>A0ABN0B8G8_9HELI</name>
<reference evidence="3" key="1">
    <citation type="journal article" date="2014" name="Genome Announc.">
        <title>Draft genome sequences of six enterohepatic helicobacter species isolated from humans and one from rhesus macaques.</title>
        <authorList>
            <person name="Shen Z."/>
            <person name="Sheh A."/>
            <person name="Young S.K."/>
            <person name="Abouelliel A."/>
            <person name="Ward D.V."/>
            <person name="Earl A.M."/>
            <person name="Fox J.G."/>
        </authorList>
    </citation>
    <scope>NUCLEOTIDE SEQUENCE [LARGE SCALE GENOMIC DNA]</scope>
    <source>
        <strain evidence="3">CCUG 18818</strain>
    </source>
</reference>
<keyword evidence="3" id="KW-1185">Reference proteome</keyword>
<keyword evidence="1" id="KW-0175">Coiled coil</keyword>
<sequence length="147" mass="17453">MHIEGVKMQQDKPLAQKLDERVFEQLLKYNPNTQNLWDIVGLFENERQKLRLEVAQYHQDIKDSQSTLKALRAEITVAKQTLHSLEQQLRDAPQIPENEEHTQMLQKMTELELENSKLRVELRDLRSEFELEENLQQFEAESSKESH</sequence>
<proteinExistence type="predicted"/>
<feature type="coiled-coil region" evidence="1">
    <location>
        <begin position="54"/>
        <end position="135"/>
    </location>
</feature>
<dbReference type="EMBL" id="DS990391">
    <property type="protein sequence ID" value="EFR45788.1"/>
    <property type="molecule type" value="Genomic_DNA"/>
</dbReference>
<accession>A0ABN0B8G8</accession>
<evidence type="ECO:0000313" key="2">
    <source>
        <dbReference type="EMBL" id="EFR45788.1"/>
    </source>
</evidence>